<evidence type="ECO:0000313" key="2">
    <source>
        <dbReference type="EMBL" id="MBM7124859.1"/>
    </source>
</evidence>
<feature type="signal peptide" evidence="1">
    <location>
        <begin position="1"/>
        <end position="21"/>
    </location>
</feature>
<sequence length="115" mass="12577">MKAIMAALVVAGLGVTQVAHARQQVVYGVGLSSCGQWRTERQAVTPDGASSELQMMMSSWVTGFVSAVLDLDDVHRYKPTDAHGMQVFLDQYCQKNPNESLHHAAEALMGMLRQD</sequence>
<dbReference type="RefSeq" id="WP_204680384.1">
    <property type="nucleotide sequence ID" value="NZ_BSNR01000011.1"/>
</dbReference>
<comment type="caution">
    <text evidence="2">The sequence shown here is derived from an EMBL/GenBank/DDBJ whole genome shotgun (WGS) entry which is preliminary data.</text>
</comment>
<organism evidence="2 3">
    <name type="scientific">Dyella flava</name>
    <dbReference type="NCBI Taxonomy" id="1920170"/>
    <lineage>
        <taxon>Bacteria</taxon>
        <taxon>Pseudomonadati</taxon>
        <taxon>Pseudomonadota</taxon>
        <taxon>Gammaproteobacteria</taxon>
        <taxon>Lysobacterales</taxon>
        <taxon>Rhodanobacteraceae</taxon>
        <taxon>Dyella</taxon>
    </lineage>
</organism>
<keyword evidence="1" id="KW-0732">Signal</keyword>
<name>A0ABS2K0U7_9GAMM</name>
<reference evidence="2" key="1">
    <citation type="submission" date="2020-10" db="EMBL/GenBank/DDBJ databases">
        <title>Phylogeny of dyella-like bacteria.</title>
        <authorList>
            <person name="Fu J."/>
        </authorList>
    </citation>
    <scope>NUCLEOTIDE SEQUENCE</scope>
    <source>
        <strain evidence="2">DHOC52</strain>
    </source>
</reference>
<proteinExistence type="predicted"/>
<gene>
    <name evidence="2" type="ORF">ISP19_05650</name>
</gene>
<evidence type="ECO:0008006" key="4">
    <source>
        <dbReference type="Google" id="ProtNLM"/>
    </source>
</evidence>
<accession>A0ABS2K0U7</accession>
<dbReference type="Proteomes" id="UP001430149">
    <property type="component" value="Unassembled WGS sequence"/>
</dbReference>
<dbReference type="EMBL" id="JADIKE010000029">
    <property type="protein sequence ID" value="MBM7124859.1"/>
    <property type="molecule type" value="Genomic_DNA"/>
</dbReference>
<feature type="chain" id="PRO_5046857437" description="HdeA/HdeB family protein" evidence="1">
    <location>
        <begin position="22"/>
        <end position="115"/>
    </location>
</feature>
<evidence type="ECO:0000256" key="1">
    <source>
        <dbReference type="SAM" id="SignalP"/>
    </source>
</evidence>
<evidence type="ECO:0000313" key="3">
    <source>
        <dbReference type="Proteomes" id="UP001430149"/>
    </source>
</evidence>
<dbReference type="PROSITE" id="PS51257">
    <property type="entry name" value="PROKAR_LIPOPROTEIN"/>
    <property type="match status" value="1"/>
</dbReference>
<protein>
    <recommendedName>
        <fullName evidence="4">HdeA/HdeB family protein</fullName>
    </recommendedName>
</protein>
<keyword evidence="3" id="KW-1185">Reference proteome</keyword>